<reference evidence="1" key="1">
    <citation type="journal article" date="2021" name="Proc. Natl. Acad. Sci. U.S.A.">
        <title>Three genomes in the algal genus Volvox reveal the fate of a haploid sex-determining region after a transition to homothallism.</title>
        <authorList>
            <person name="Yamamoto K."/>
            <person name="Hamaji T."/>
            <person name="Kawai-Toyooka H."/>
            <person name="Matsuzaki R."/>
            <person name="Takahashi F."/>
            <person name="Nishimura Y."/>
            <person name="Kawachi M."/>
            <person name="Noguchi H."/>
            <person name="Minakuchi Y."/>
            <person name="Umen J.G."/>
            <person name="Toyoda A."/>
            <person name="Nozaki H."/>
        </authorList>
    </citation>
    <scope>NUCLEOTIDE SEQUENCE</scope>
    <source>
        <strain evidence="1">NIES-3780</strain>
    </source>
</reference>
<dbReference type="Proteomes" id="UP000747399">
    <property type="component" value="Unassembled WGS sequence"/>
</dbReference>
<gene>
    <name evidence="1" type="ORF">Vafri_8599</name>
</gene>
<evidence type="ECO:0000313" key="1">
    <source>
        <dbReference type="EMBL" id="GIL52836.1"/>
    </source>
</evidence>
<dbReference type="AlphaFoldDB" id="A0A8J4B2K5"/>
<comment type="caution">
    <text evidence="1">The sequence shown here is derived from an EMBL/GenBank/DDBJ whole genome shotgun (WGS) entry which is preliminary data.</text>
</comment>
<keyword evidence="2" id="KW-1185">Reference proteome</keyword>
<protein>
    <submittedName>
        <fullName evidence="1">Uncharacterized protein</fullName>
    </submittedName>
</protein>
<dbReference type="EMBL" id="BNCO01000014">
    <property type="protein sequence ID" value="GIL52836.1"/>
    <property type="molecule type" value="Genomic_DNA"/>
</dbReference>
<name>A0A8J4B2K5_9CHLO</name>
<evidence type="ECO:0000313" key="2">
    <source>
        <dbReference type="Proteomes" id="UP000747399"/>
    </source>
</evidence>
<organism evidence="1 2">
    <name type="scientific">Volvox africanus</name>
    <dbReference type="NCBI Taxonomy" id="51714"/>
    <lineage>
        <taxon>Eukaryota</taxon>
        <taxon>Viridiplantae</taxon>
        <taxon>Chlorophyta</taxon>
        <taxon>core chlorophytes</taxon>
        <taxon>Chlorophyceae</taxon>
        <taxon>CS clade</taxon>
        <taxon>Chlamydomonadales</taxon>
        <taxon>Volvocaceae</taxon>
        <taxon>Volvox</taxon>
    </lineage>
</organism>
<proteinExistence type="predicted"/>
<sequence>MPVAATCERFSDEVPAAVAAAVVVAVGTDTEIVWRMSFFRASYLAVNGSCARCMRFFSNWVRSSIIWICRSSCCNSASRADALMSCAAAASARASASASWACRSSICRVIWPGPRCK</sequence>
<accession>A0A8J4B2K5</accession>